<evidence type="ECO:0000313" key="1">
    <source>
        <dbReference type="EMBL" id="ORX37332.1"/>
    </source>
</evidence>
<protein>
    <submittedName>
        <fullName evidence="1">Uncharacterized protein</fullName>
    </submittedName>
</protein>
<gene>
    <name evidence="1" type="ORF">BD324DRAFT_625715</name>
</gene>
<dbReference type="Proteomes" id="UP000193218">
    <property type="component" value="Unassembled WGS sequence"/>
</dbReference>
<dbReference type="InParanoid" id="A0A1Y1UH34"/>
<name>A0A1Y1UH34_9TREE</name>
<keyword evidence="2" id="KW-1185">Reference proteome</keyword>
<dbReference type="EMBL" id="NBSH01000006">
    <property type="protein sequence ID" value="ORX37332.1"/>
    <property type="molecule type" value="Genomic_DNA"/>
</dbReference>
<proteinExistence type="predicted"/>
<dbReference type="GeneID" id="33557638"/>
<accession>A0A1Y1UH34</accession>
<dbReference type="AlphaFoldDB" id="A0A1Y1UH34"/>
<evidence type="ECO:0000313" key="2">
    <source>
        <dbReference type="Proteomes" id="UP000193218"/>
    </source>
</evidence>
<comment type="caution">
    <text evidence="1">The sequence shown here is derived from an EMBL/GenBank/DDBJ whole genome shotgun (WGS) entry which is preliminary data.</text>
</comment>
<organism evidence="1 2">
    <name type="scientific">Kockovaella imperatae</name>
    <dbReference type="NCBI Taxonomy" id="4999"/>
    <lineage>
        <taxon>Eukaryota</taxon>
        <taxon>Fungi</taxon>
        <taxon>Dikarya</taxon>
        <taxon>Basidiomycota</taxon>
        <taxon>Agaricomycotina</taxon>
        <taxon>Tremellomycetes</taxon>
        <taxon>Tremellales</taxon>
        <taxon>Cuniculitremaceae</taxon>
        <taxon>Kockovaella</taxon>
    </lineage>
</organism>
<reference evidence="1 2" key="1">
    <citation type="submission" date="2017-03" db="EMBL/GenBank/DDBJ databases">
        <title>Widespread Adenine N6-methylation of Active Genes in Fungi.</title>
        <authorList>
            <consortium name="DOE Joint Genome Institute"/>
            <person name="Mondo S.J."/>
            <person name="Dannebaum R.O."/>
            <person name="Kuo R.C."/>
            <person name="Louie K.B."/>
            <person name="Bewick A.J."/>
            <person name="Labutti K."/>
            <person name="Haridas S."/>
            <person name="Kuo A."/>
            <person name="Salamov A."/>
            <person name="Ahrendt S.R."/>
            <person name="Lau R."/>
            <person name="Bowen B.P."/>
            <person name="Lipzen A."/>
            <person name="Sullivan W."/>
            <person name="Andreopoulos W.B."/>
            <person name="Clum A."/>
            <person name="Lindquist E."/>
            <person name="Daum C."/>
            <person name="Northen T.R."/>
            <person name="Ramamoorthy G."/>
            <person name="Schmitz R.J."/>
            <person name="Gryganskyi A."/>
            <person name="Culley D."/>
            <person name="Magnuson J."/>
            <person name="James T.Y."/>
            <person name="O'Malley M.A."/>
            <person name="Stajich J.E."/>
            <person name="Spatafora J.W."/>
            <person name="Visel A."/>
            <person name="Grigoriev I.V."/>
        </authorList>
    </citation>
    <scope>NUCLEOTIDE SEQUENCE [LARGE SCALE GENOMIC DNA]</scope>
    <source>
        <strain evidence="1 2">NRRL Y-17943</strain>
    </source>
</reference>
<sequence>MRLWVLDPSPPSSLVAFCSLLQDPPVLDILAFPCEREGRVMEGCTKGDPENTH</sequence>
<dbReference type="RefSeq" id="XP_021871370.1">
    <property type="nucleotide sequence ID" value="XM_022015829.1"/>
</dbReference>